<gene>
    <name evidence="8" type="ORF">DF182_15005</name>
</gene>
<dbReference type="Pfam" id="PF16363">
    <property type="entry name" value="GDP_Man_Dehyd"/>
    <property type="match status" value="1"/>
</dbReference>
<evidence type="ECO:0000256" key="1">
    <source>
        <dbReference type="ARBA" id="ARBA00000188"/>
    </source>
</evidence>
<dbReference type="PANTHER" id="PTHR43715">
    <property type="entry name" value="GDP-MANNOSE 4,6-DEHYDRATASE"/>
    <property type="match status" value="1"/>
</dbReference>
<evidence type="ECO:0000256" key="6">
    <source>
        <dbReference type="ARBA" id="ARBA00059383"/>
    </source>
</evidence>
<dbReference type="EC" id="4.2.1.47" evidence="4"/>
<dbReference type="FunFam" id="3.40.50.720:FF:000924">
    <property type="entry name" value="GDP-mannose 4,6 dehydratase"/>
    <property type="match status" value="1"/>
</dbReference>
<dbReference type="AlphaFoldDB" id="A0A365Y5D0"/>
<dbReference type="SUPFAM" id="SSF51735">
    <property type="entry name" value="NAD(P)-binding Rossmann-fold domains"/>
    <property type="match status" value="1"/>
</dbReference>
<comment type="similarity">
    <text evidence="3">Belongs to the NAD(P)-dependent epimerase/dehydratase family. GDP-mannose 4,6-dehydratase subfamily.</text>
</comment>
<evidence type="ECO:0000256" key="5">
    <source>
        <dbReference type="ARBA" id="ARBA00023239"/>
    </source>
</evidence>
<dbReference type="OrthoDB" id="9803111at2"/>
<keyword evidence="5" id="KW-0456">Lyase</keyword>
<keyword evidence="9" id="KW-1185">Reference proteome</keyword>
<comment type="function">
    <text evidence="6">Catalyzes the conversion of GDP-D-mannose to GDP-4-dehydro-6-deoxy-D-mannose.</text>
</comment>
<reference evidence="8 9" key="1">
    <citation type="submission" date="2018-05" db="EMBL/GenBank/DDBJ databases">
        <title>Chitinophaga sp. K3CV102501T nov., isolated from isolated from a monsoon evergreen broad-leaved forest soil.</title>
        <authorList>
            <person name="Lv Y."/>
        </authorList>
    </citation>
    <scope>NUCLEOTIDE SEQUENCE [LARGE SCALE GENOMIC DNA]</scope>
    <source>
        <strain evidence="8 9">GDMCC 1.1325</strain>
    </source>
</reference>
<sequence length="319" mass="36257">MKTAIITGITGQDGAYLAQILINNGYNVIGVTRSSHTANLDKLVYLEIDKLVTVVECDLMDMSGVIGLIKTYQPDEIYNLAAQSSVGLSFSQPIGTIQFNTISVLNLLEAIRLLKKDTRFYQASSSEMYGMVKQLPVTIGTPMHPLSPYAISKASAYWTVVNYRESYGLFACNGVLFNHESFLRSDNFFIKKVISEAVKNRDNKDWKLKLGNIDVWRDFGYSPKYVEAMWFMLQKDKPVDYIICSGKSYHLKDIVHYVLDKLDLDRDRIVISNELYRPTDILDIYGDNSAAIEDLGWEYKLSFFEVLDLLIAEELNNVN</sequence>
<comment type="cofactor">
    <cofactor evidence="2">
        <name>NADP(+)</name>
        <dbReference type="ChEBI" id="CHEBI:58349"/>
    </cofactor>
</comment>
<comment type="catalytic activity">
    <reaction evidence="1">
        <text>GDP-alpha-D-mannose = GDP-4-dehydro-alpha-D-rhamnose + H2O</text>
        <dbReference type="Rhea" id="RHEA:23820"/>
        <dbReference type="ChEBI" id="CHEBI:15377"/>
        <dbReference type="ChEBI" id="CHEBI:57527"/>
        <dbReference type="ChEBI" id="CHEBI:57964"/>
        <dbReference type="EC" id="4.2.1.47"/>
    </reaction>
</comment>
<dbReference type="GO" id="GO:0008446">
    <property type="term" value="F:GDP-mannose 4,6-dehydratase activity"/>
    <property type="evidence" value="ECO:0007669"/>
    <property type="project" value="UniProtKB-EC"/>
</dbReference>
<dbReference type="RefSeq" id="WP_113616388.1">
    <property type="nucleotide sequence ID" value="NZ_QFFJ01000001.1"/>
</dbReference>
<dbReference type="InterPro" id="IPR006368">
    <property type="entry name" value="GDP_Man_deHydtase"/>
</dbReference>
<dbReference type="InterPro" id="IPR016040">
    <property type="entry name" value="NAD(P)-bd_dom"/>
</dbReference>
<evidence type="ECO:0000256" key="2">
    <source>
        <dbReference type="ARBA" id="ARBA00001937"/>
    </source>
</evidence>
<name>A0A365Y5D0_9BACT</name>
<evidence type="ECO:0000313" key="8">
    <source>
        <dbReference type="EMBL" id="RBL93802.1"/>
    </source>
</evidence>
<dbReference type="CDD" id="cd05260">
    <property type="entry name" value="GDP_MD_SDR_e"/>
    <property type="match status" value="1"/>
</dbReference>
<evidence type="ECO:0000256" key="4">
    <source>
        <dbReference type="ARBA" id="ARBA00011989"/>
    </source>
</evidence>
<dbReference type="Gene3D" id="3.40.50.720">
    <property type="entry name" value="NAD(P)-binding Rossmann-like Domain"/>
    <property type="match status" value="1"/>
</dbReference>
<organism evidence="8 9">
    <name type="scientific">Chitinophaga flava</name>
    <dbReference type="NCBI Taxonomy" id="2259036"/>
    <lineage>
        <taxon>Bacteria</taxon>
        <taxon>Pseudomonadati</taxon>
        <taxon>Bacteroidota</taxon>
        <taxon>Chitinophagia</taxon>
        <taxon>Chitinophagales</taxon>
        <taxon>Chitinophagaceae</taxon>
        <taxon>Chitinophaga</taxon>
    </lineage>
</organism>
<dbReference type="PANTHER" id="PTHR43715:SF1">
    <property type="entry name" value="GDP-MANNOSE 4,6 DEHYDRATASE"/>
    <property type="match status" value="1"/>
</dbReference>
<dbReference type="InterPro" id="IPR036291">
    <property type="entry name" value="NAD(P)-bd_dom_sf"/>
</dbReference>
<evidence type="ECO:0000259" key="7">
    <source>
        <dbReference type="Pfam" id="PF16363"/>
    </source>
</evidence>
<proteinExistence type="inferred from homology"/>
<protein>
    <recommendedName>
        <fullName evidence="4">GDP-mannose 4,6-dehydratase</fullName>
        <ecNumber evidence="4">4.2.1.47</ecNumber>
    </recommendedName>
</protein>
<evidence type="ECO:0000256" key="3">
    <source>
        <dbReference type="ARBA" id="ARBA00009263"/>
    </source>
</evidence>
<comment type="caution">
    <text evidence="8">The sequence shown here is derived from an EMBL/GenBank/DDBJ whole genome shotgun (WGS) entry which is preliminary data.</text>
</comment>
<feature type="domain" description="NAD(P)-binding" evidence="7">
    <location>
        <begin position="5"/>
        <end position="307"/>
    </location>
</feature>
<dbReference type="Gene3D" id="3.90.25.10">
    <property type="entry name" value="UDP-galactose 4-epimerase, domain 1"/>
    <property type="match status" value="1"/>
</dbReference>
<evidence type="ECO:0000313" key="9">
    <source>
        <dbReference type="Proteomes" id="UP000253410"/>
    </source>
</evidence>
<dbReference type="GO" id="GO:0042351">
    <property type="term" value="P:'de novo' GDP-L-fucose biosynthetic process"/>
    <property type="evidence" value="ECO:0007669"/>
    <property type="project" value="TreeGrafter"/>
</dbReference>
<dbReference type="EMBL" id="QFFJ01000001">
    <property type="protein sequence ID" value="RBL93802.1"/>
    <property type="molecule type" value="Genomic_DNA"/>
</dbReference>
<dbReference type="Proteomes" id="UP000253410">
    <property type="component" value="Unassembled WGS sequence"/>
</dbReference>
<accession>A0A365Y5D0</accession>